<keyword evidence="3" id="KW-1185">Reference proteome</keyword>
<comment type="caution">
    <text evidence="2">The sequence shown here is derived from an EMBL/GenBank/DDBJ whole genome shotgun (WGS) entry which is preliminary data.</text>
</comment>
<dbReference type="Proteomes" id="UP000823388">
    <property type="component" value="Chromosome 5K"/>
</dbReference>
<dbReference type="EMBL" id="CM029045">
    <property type="protein sequence ID" value="KAG2599978.1"/>
    <property type="molecule type" value="Genomic_DNA"/>
</dbReference>
<evidence type="ECO:0000313" key="3">
    <source>
        <dbReference type="Proteomes" id="UP000823388"/>
    </source>
</evidence>
<protein>
    <submittedName>
        <fullName evidence="2">Uncharacterized protein</fullName>
    </submittedName>
</protein>
<accession>A0A8T0SS55</accession>
<evidence type="ECO:0000313" key="2">
    <source>
        <dbReference type="EMBL" id="KAG2599978.1"/>
    </source>
</evidence>
<reference evidence="2" key="1">
    <citation type="submission" date="2020-05" db="EMBL/GenBank/DDBJ databases">
        <title>WGS assembly of Panicum virgatum.</title>
        <authorList>
            <person name="Lovell J.T."/>
            <person name="Jenkins J."/>
            <person name="Shu S."/>
            <person name="Juenger T.E."/>
            <person name="Schmutz J."/>
        </authorList>
    </citation>
    <scope>NUCLEOTIDE SEQUENCE</scope>
    <source>
        <strain evidence="2">AP13</strain>
    </source>
</reference>
<sequence length="312" mass="33313">MSAPGAKATLAVSPDLLEASEELPLAPTATEEFLLAEEEVPPVSSSPEAFALARRHSAPDLFSPTEVRVRWAGEGSRFWALASGESSDEECEDVGKGSTESGGDGKFVRDALFSGFSIDELKRAEALSLEVQSPAFGSADCGAGQAKHPRTLARRVVDAVAERRDRKSKSWKGPLPPARSSPPLSLGDIVVRDSRSHGAKGTRKCLSEFCDAQRTPVAVESPSPGKKKTASDLDVEFEFRNCIMVQLAGPKCWADQGQLRAQRTFKCARALGLLFMRAGRPVGFPKPHSSTPTSPRFPCASSDSLNAAMAGR</sequence>
<dbReference type="AlphaFoldDB" id="A0A8T0SS55"/>
<gene>
    <name evidence="2" type="ORF">PVAP13_5KG483107</name>
</gene>
<proteinExistence type="predicted"/>
<feature type="region of interest" description="Disordered" evidence="1">
    <location>
        <begin position="163"/>
        <end position="188"/>
    </location>
</feature>
<feature type="region of interest" description="Disordered" evidence="1">
    <location>
        <begin position="284"/>
        <end position="312"/>
    </location>
</feature>
<name>A0A8T0SS55_PANVG</name>
<evidence type="ECO:0000256" key="1">
    <source>
        <dbReference type="SAM" id="MobiDB-lite"/>
    </source>
</evidence>
<organism evidence="2 3">
    <name type="scientific">Panicum virgatum</name>
    <name type="common">Blackwell switchgrass</name>
    <dbReference type="NCBI Taxonomy" id="38727"/>
    <lineage>
        <taxon>Eukaryota</taxon>
        <taxon>Viridiplantae</taxon>
        <taxon>Streptophyta</taxon>
        <taxon>Embryophyta</taxon>
        <taxon>Tracheophyta</taxon>
        <taxon>Spermatophyta</taxon>
        <taxon>Magnoliopsida</taxon>
        <taxon>Liliopsida</taxon>
        <taxon>Poales</taxon>
        <taxon>Poaceae</taxon>
        <taxon>PACMAD clade</taxon>
        <taxon>Panicoideae</taxon>
        <taxon>Panicodae</taxon>
        <taxon>Paniceae</taxon>
        <taxon>Panicinae</taxon>
        <taxon>Panicum</taxon>
        <taxon>Panicum sect. Hiantes</taxon>
    </lineage>
</organism>